<accession>X1M5F4</accession>
<gene>
    <name evidence="1" type="ORF">S06H3_35890</name>
</gene>
<dbReference type="AlphaFoldDB" id="X1M5F4"/>
<evidence type="ECO:0000313" key="1">
    <source>
        <dbReference type="EMBL" id="GAI26538.1"/>
    </source>
</evidence>
<feature type="non-terminal residue" evidence="1">
    <location>
        <position position="1"/>
    </location>
</feature>
<proteinExistence type="predicted"/>
<comment type="caution">
    <text evidence="1">The sequence shown here is derived from an EMBL/GenBank/DDBJ whole genome shotgun (WGS) entry which is preliminary data.</text>
</comment>
<protein>
    <submittedName>
        <fullName evidence="1">Uncharacterized protein</fullName>
    </submittedName>
</protein>
<name>X1M5F4_9ZZZZ</name>
<sequence length="155" mass="17245">GGFFVYKNISQLEVEKKEVEKEKVSPVVGEELEKEGEEIIAPSEKEEKADCPYECCIDEQYKIKACPDGYECQENVCIEIEEGPVRIHDQNISGEIKQDQIWSGTIHVTGDIWIAQNITLTVLPGTTVFVAAHSDDQHSGGHEVPAGDALFKKIK</sequence>
<organism evidence="1">
    <name type="scientific">marine sediment metagenome</name>
    <dbReference type="NCBI Taxonomy" id="412755"/>
    <lineage>
        <taxon>unclassified sequences</taxon>
        <taxon>metagenomes</taxon>
        <taxon>ecological metagenomes</taxon>
    </lineage>
</organism>
<dbReference type="EMBL" id="BARV01021690">
    <property type="protein sequence ID" value="GAI26538.1"/>
    <property type="molecule type" value="Genomic_DNA"/>
</dbReference>
<reference evidence="1" key="1">
    <citation type="journal article" date="2014" name="Front. Microbiol.">
        <title>High frequency of phylogenetically diverse reductive dehalogenase-homologous genes in deep subseafloor sedimentary metagenomes.</title>
        <authorList>
            <person name="Kawai M."/>
            <person name="Futagami T."/>
            <person name="Toyoda A."/>
            <person name="Takaki Y."/>
            <person name="Nishi S."/>
            <person name="Hori S."/>
            <person name="Arai W."/>
            <person name="Tsubouchi T."/>
            <person name="Morono Y."/>
            <person name="Uchiyama I."/>
            <person name="Ito T."/>
            <person name="Fujiyama A."/>
            <person name="Inagaki F."/>
            <person name="Takami H."/>
        </authorList>
    </citation>
    <scope>NUCLEOTIDE SEQUENCE</scope>
    <source>
        <strain evidence="1">Expedition CK06-06</strain>
    </source>
</reference>